<dbReference type="Pfam" id="PF16694">
    <property type="entry name" value="Cytochrome_P460"/>
    <property type="match status" value="1"/>
</dbReference>
<dbReference type="InterPro" id="IPR038142">
    <property type="entry name" value="Cytochrome_P460_sp"/>
</dbReference>
<dbReference type="EMBL" id="BAABWN010000010">
    <property type="protein sequence ID" value="GAA6169293.1"/>
    <property type="molecule type" value="Genomic_DNA"/>
</dbReference>
<gene>
    <name evidence="3" type="ORF">NBRC116591_31040</name>
</gene>
<feature type="chain" id="PRO_5046336742" description="Cytochrome P460 domain-containing protein" evidence="1">
    <location>
        <begin position="20"/>
        <end position="191"/>
    </location>
</feature>
<evidence type="ECO:0000256" key="1">
    <source>
        <dbReference type="SAM" id="SignalP"/>
    </source>
</evidence>
<evidence type="ECO:0000313" key="4">
    <source>
        <dbReference type="Proteomes" id="UP001465153"/>
    </source>
</evidence>
<dbReference type="CDD" id="cd20750">
    <property type="entry name" value="cyt_c_I"/>
    <property type="match status" value="1"/>
</dbReference>
<keyword evidence="1" id="KW-0732">Signal</keyword>
<comment type="caution">
    <text evidence="3">The sequence shown here is derived from an EMBL/GenBank/DDBJ whole genome shotgun (WGS) entry which is preliminary data.</text>
</comment>
<dbReference type="InterPro" id="IPR032033">
    <property type="entry name" value="Cytochrome_P460"/>
</dbReference>
<accession>A0ABQ0ACB4</accession>
<name>A0ABQ0ACB4_9GAMM</name>
<protein>
    <recommendedName>
        <fullName evidence="2">Cytochrome P460 domain-containing protein</fullName>
    </recommendedName>
</protein>
<dbReference type="Gene3D" id="3.50.70.20">
    <property type="entry name" value="Cytochrome P460"/>
    <property type="match status" value="1"/>
</dbReference>
<dbReference type="SUPFAM" id="SSF160631">
    <property type="entry name" value="SMI1/KNR4-like"/>
    <property type="match status" value="1"/>
</dbReference>
<proteinExistence type="predicted"/>
<organism evidence="3 4">
    <name type="scientific">Sessilibacter corallicola</name>
    <dbReference type="NCBI Taxonomy" id="2904075"/>
    <lineage>
        <taxon>Bacteria</taxon>
        <taxon>Pseudomonadati</taxon>
        <taxon>Pseudomonadota</taxon>
        <taxon>Gammaproteobacteria</taxon>
        <taxon>Cellvibrionales</taxon>
        <taxon>Cellvibrionaceae</taxon>
        <taxon>Sessilibacter</taxon>
    </lineage>
</organism>
<feature type="domain" description="Cytochrome P460" evidence="2">
    <location>
        <begin position="40"/>
        <end position="181"/>
    </location>
</feature>
<sequence>MKKAIIAAACLMFSVNALSDAPLKSTYKKLVDKEGNISLPDDYRENWAFLGSYFVEGAPAEGSDKPSFDVHTVYTQPKAAKYYRKHGKFPDGAVILKDVNATKTEVLTTGVARYEGDPKVTFAMVKNTKDRFADNKAWGEGWGWALFTPGNPESQTTDWKGEGFNNCHACHLPVKDQDWVYKQGYKSVIGE</sequence>
<reference evidence="3 4" key="1">
    <citation type="submission" date="2024-04" db="EMBL/GenBank/DDBJ databases">
        <title>Draft genome sequence of Sessilibacter corallicola NBRC 116591.</title>
        <authorList>
            <person name="Miyakawa T."/>
            <person name="Kusuya Y."/>
            <person name="Miura T."/>
        </authorList>
    </citation>
    <scope>NUCLEOTIDE SEQUENCE [LARGE SCALE GENOMIC DNA]</scope>
    <source>
        <strain evidence="3 4">KU-00831-HH</strain>
    </source>
</reference>
<evidence type="ECO:0000259" key="2">
    <source>
        <dbReference type="Pfam" id="PF16694"/>
    </source>
</evidence>
<dbReference type="InterPro" id="IPR037883">
    <property type="entry name" value="Knr4/Smi1-like_sf"/>
</dbReference>
<evidence type="ECO:0000313" key="3">
    <source>
        <dbReference type="EMBL" id="GAA6169293.1"/>
    </source>
</evidence>
<dbReference type="RefSeq" id="WP_353303843.1">
    <property type="nucleotide sequence ID" value="NZ_BAABWN010000010.1"/>
</dbReference>
<feature type="signal peptide" evidence="1">
    <location>
        <begin position="1"/>
        <end position="19"/>
    </location>
</feature>
<keyword evidence="4" id="KW-1185">Reference proteome</keyword>
<dbReference type="Proteomes" id="UP001465153">
    <property type="component" value="Unassembled WGS sequence"/>
</dbReference>